<gene>
    <name evidence="1" type="primary">U6500J01010</name>
    <name evidence="1" type="ORF">SEUBUCD650_0J01010</name>
</gene>
<accession>A0ABN8VDC0</accession>
<proteinExistence type="predicted"/>
<name>A0ABN8VDC0_SACEU</name>
<protein>
    <submittedName>
        <fullName evidence="1">Uncharacterized protein</fullName>
    </submittedName>
</protein>
<dbReference type="EMBL" id="OX291500">
    <property type="protein sequence ID" value="CAI1509185.1"/>
    <property type="molecule type" value="Genomic_DNA"/>
</dbReference>
<evidence type="ECO:0000313" key="1">
    <source>
        <dbReference type="EMBL" id="CAI1509185.1"/>
    </source>
</evidence>
<sequence>MATLARDEIKSVTDDNISAQVRSKVKLQATKEFQVCIENDGNDIKLLRQMLSKLITKKNEIARKARRDVDISELDQLFEVDERINKVNIKILSLEKKLLSIDSDEDQHSLHERNDSTGTYYLFNTKSVKNKKILSKRLHP</sequence>
<reference evidence="1" key="1">
    <citation type="submission" date="2022-08" db="EMBL/GenBank/DDBJ databases">
        <authorList>
            <person name="Byrne P K."/>
        </authorList>
    </citation>
    <scope>NUCLEOTIDE SEQUENCE</scope>
    <source>
        <strain evidence="1">UCD650</strain>
    </source>
</reference>
<evidence type="ECO:0000313" key="2">
    <source>
        <dbReference type="Proteomes" id="UP001152964"/>
    </source>
</evidence>
<dbReference type="Proteomes" id="UP001152964">
    <property type="component" value="Chromosome 10"/>
</dbReference>
<organism evidence="1 2">
    <name type="scientific">Saccharomyces eubayanus</name>
    <name type="common">Yeast</name>
    <dbReference type="NCBI Taxonomy" id="1080349"/>
    <lineage>
        <taxon>Eukaryota</taxon>
        <taxon>Fungi</taxon>
        <taxon>Dikarya</taxon>
        <taxon>Ascomycota</taxon>
        <taxon>Saccharomycotina</taxon>
        <taxon>Saccharomycetes</taxon>
        <taxon>Saccharomycetales</taxon>
        <taxon>Saccharomycetaceae</taxon>
        <taxon>Saccharomyces</taxon>
    </lineage>
</organism>
<keyword evidence="2" id="KW-1185">Reference proteome</keyword>